<evidence type="ECO:0000313" key="2">
    <source>
        <dbReference type="Proteomes" id="UP000054217"/>
    </source>
</evidence>
<dbReference type="InParanoid" id="A0A0C3JA35"/>
<dbReference type="AlphaFoldDB" id="A0A0C3JA35"/>
<reference evidence="1 2" key="1">
    <citation type="submission" date="2014-04" db="EMBL/GenBank/DDBJ databases">
        <authorList>
            <consortium name="DOE Joint Genome Institute"/>
            <person name="Kuo A."/>
            <person name="Kohler A."/>
            <person name="Costa M.D."/>
            <person name="Nagy L.G."/>
            <person name="Floudas D."/>
            <person name="Copeland A."/>
            <person name="Barry K.W."/>
            <person name="Cichocki N."/>
            <person name="Veneault-Fourrey C."/>
            <person name="LaButti K."/>
            <person name="Lindquist E.A."/>
            <person name="Lipzen A."/>
            <person name="Lundell T."/>
            <person name="Morin E."/>
            <person name="Murat C."/>
            <person name="Sun H."/>
            <person name="Tunlid A."/>
            <person name="Henrissat B."/>
            <person name="Grigoriev I.V."/>
            <person name="Hibbett D.S."/>
            <person name="Martin F."/>
            <person name="Nordberg H.P."/>
            <person name="Cantor M.N."/>
            <person name="Hua S.X."/>
        </authorList>
    </citation>
    <scope>NUCLEOTIDE SEQUENCE [LARGE SCALE GENOMIC DNA]</scope>
    <source>
        <strain evidence="1 2">Marx 270</strain>
    </source>
</reference>
<keyword evidence="2" id="KW-1185">Reference proteome</keyword>
<gene>
    <name evidence="1" type="ORF">M404DRAFT_379611</name>
</gene>
<evidence type="ECO:0000313" key="1">
    <source>
        <dbReference type="EMBL" id="KIN94556.1"/>
    </source>
</evidence>
<protein>
    <submittedName>
        <fullName evidence="1">Uncharacterized protein</fullName>
    </submittedName>
</protein>
<accession>A0A0C3JA35</accession>
<name>A0A0C3JA35_PISTI</name>
<proteinExistence type="predicted"/>
<dbReference type="HOGENOM" id="CLU_1723124_0_0_1"/>
<dbReference type="EMBL" id="KN832093">
    <property type="protein sequence ID" value="KIN94556.1"/>
    <property type="molecule type" value="Genomic_DNA"/>
</dbReference>
<sequence>MTLTTLTAPASGRKPRRHDMIHVDLKSRTDRITNIRHLINLSALLPLPANLVPSGVNDFQELCRPNSITFLNPSQVIKSYQCGDAGQRIKHLRRIYKILKDRSIPNTDKLVRAKNSVALEPILELFPTLVRTCSIQGCPEGSRINTSKRIAN</sequence>
<organism evidence="1 2">
    <name type="scientific">Pisolithus tinctorius Marx 270</name>
    <dbReference type="NCBI Taxonomy" id="870435"/>
    <lineage>
        <taxon>Eukaryota</taxon>
        <taxon>Fungi</taxon>
        <taxon>Dikarya</taxon>
        <taxon>Basidiomycota</taxon>
        <taxon>Agaricomycotina</taxon>
        <taxon>Agaricomycetes</taxon>
        <taxon>Agaricomycetidae</taxon>
        <taxon>Boletales</taxon>
        <taxon>Sclerodermatineae</taxon>
        <taxon>Pisolithaceae</taxon>
        <taxon>Pisolithus</taxon>
    </lineage>
</organism>
<dbReference type="Proteomes" id="UP000054217">
    <property type="component" value="Unassembled WGS sequence"/>
</dbReference>
<reference evidence="2" key="2">
    <citation type="submission" date="2015-01" db="EMBL/GenBank/DDBJ databases">
        <title>Evolutionary Origins and Diversification of the Mycorrhizal Mutualists.</title>
        <authorList>
            <consortium name="DOE Joint Genome Institute"/>
            <consortium name="Mycorrhizal Genomics Consortium"/>
            <person name="Kohler A."/>
            <person name="Kuo A."/>
            <person name="Nagy L.G."/>
            <person name="Floudas D."/>
            <person name="Copeland A."/>
            <person name="Barry K.W."/>
            <person name="Cichocki N."/>
            <person name="Veneault-Fourrey C."/>
            <person name="LaButti K."/>
            <person name="Lindquist E.A."/>
            <person name="Lipzen A."/>
            <person name="Lundell T."/>
            <person name="Morin E."/>
            <person name="Murat C."/>
            <person name="Riley R."/>
            <person name="Ohm R."/>
            <person name="Sun H."/>
            <person name="Tunlid A."/>
            <person name="Henrissat B."/>
            <person name="Grigoriev I.V."/>
            <person name="Hibbett D.S."/>
            <person name="Martin F."/>
        </authorList>
    </citation>
    <scope>NUCLEOTIDE SEQUENCE [LARGE SCALE GENOMIC DNA]</scope>
    <source>
        <strain evidence="2">Marx 270</strain>
    </source>
</reference>